<accession>A0AAD9PMB1</accession>
<dbReference type="RefSeq" id="XP_067804363.1">
    <property type="nucleotide sequence ID" value="XM_067945572.1"/>
</dbReference>
<dbReference type="AlphaFoldDB" id="A0AAD9PMB1"/>
<reference evidence="2" key="1">
    <citation type="journal article" date="2023" name="Nat. Microbiol.">
        <title>Babesia duncani multi-omics identifies virulence factors and drug targets.</title>
        <authorList>
            <person name="Singh P."/>
            <person name="Lonardi S."/>
            <person name="Liang Q."/>
            <person name="Vydyam P."/>
            <person name="Khabirova E."/>
            <person name="Fang T."/>
            <person name="Gihaz S."/>
            <person name="Thekkiniath J."/>
            <person name="Munshi M."/>
            <person name="Abel S."/>
            <person name="Ciampossin L."/>
            <person name="Batugedara G."/>
            <person name="Gupta M."/>
            <person name="Lu X.M."/>
            <person name="Lenz T."/>
            <person name="Chakravarty S."/>
            <person name="Cornillot E."/>
            <person name="Hu Y."/>
            <person name="Ma W."/>
            <person name="Gonzalez L.M."/>
            <person name="Sanchez S."/>
            <person name="Estrada K."/>
            <person name="Sanchez-Flores A."/>
            <person name="Montero E."/>
            <person name="Harb O.S."/>
            <person name="Le Roch K.G."/>
            <person name="Mamoun C.B."/>
        </authorList>
    </citation>
    <scope>NUCLEOTIDE SEQUENCE</scope>
    <source>
        <strain evidence="2">WA1</strain>
    </source>
</reference>
<feature type="region of interest" description="Disordered" evidence="1">
    <location>
        <begin position="1"/>
        <end position="42"/>
    </location>
</feature>
<dbReference type="GeneID" id="94334821"/>
<name>A0AAD9PMB1_9APIC</name>
<evidence type="ECO:0000256" key="1">
    <source>
        <dbReference type="SAM" id="MobiDB-lite"/>
    </source>
</evidence>
<comment type="caution">
    <text evidence="2">The sequence shown here is derived from an EMBL/GenBank/DDBJ whole genome shotgun (WGS) entry which is preliminary data.</text>
</comment>
<gene>
    <name evidence="2" type="ORF">BdWA1_000523</name>
</gene>
<keyword evidence="3" id="KW-1185">Reference proteome</keyword>
<organism evidence="2 3">
    <name type="scientific">Babesia duncani</name>
    <dbReference type="NCBI Taxonomy" id="323732"/>
    <lineage>
        <taxon>Eukaryota</taxon>
        <taxon>Sar</taxon>
        <taxon>Alveolata</taxon>
        <taxon>Apicomplexa</taxon>
        <taxon>Aconoidasida</taxon>
        <taxon>Piroplasmida</taxon>
        <taxon>Babesiidae</taxon>
        <taxon>Babesia</taxon>
    </lineage>
</organism>
<evidence type="ECO:0000313" key="2">
    <source>
        <dbReference type="EMBL" id="KAK2197521.1"/>
    </source>
</evidence>
<dbReference type="KEGG" id="bdw:94334821"/>
<proteinExistence type="predicted"/>
<dbReference type="Proteomes" id="UP001214638">
    <property type="component" value="Unassembled WGS sequence"/>
</dbReference>
<dbReference type="EMBL" id="JALLKP010000001">
    <property type="protein sequence ID" value="KAK2197521.1"/>
    <property type="molecule type" value="Genomic_DNA"/>
</dbReference>
<sequence>MDYVPASYYNQSPIPKPKKGKADSDKQKVTFQPPPQLFSDQDPELPLQIESSATAIIPAISAEDHAFLENLERRRSEHWKKRRAEELKLIKEAEKIRRTTAINLEALQENKVTKEKPKPICIFKIVTTPKTESKITLADKTQAKPNSLNLLGGYSSEED</sequence>
<protein>
    <submittedName>
        <fullName evidence="2">Uncharacterized protein</fullName>
    </submittedName>
</protein>
<evidence type="ECO:0000313" key="3">
    <source>
        <dbReference type="Proteomes" id="UP001214638"/>
    </source>
</evidence>